<dbReference type="EMBL" id="VAHF01000002">
    <property type="protein sequence ID" value="TXG70618.1"/>
    <property type="molecule type" value="Genomic_DNA"/>
</dbReference>
<dbReference type="GO" id="GO:0008270">
    <property type="term" value="F:zinc ion binding"/>
    <property type="evidence" value="ECO:0007669"/>
    <property type="project" value="UniProtKB-KW"/>
</dbReference>
<organism evidence="4 5">
    <name type="scientific">Acer yangbiense</name>
    <dbReference type="NCBI Taxonomy" id="1000413"/>
    <lineage>
        <taxon>Eukaryota</taxon>
        <taxon>Viridiplantae</taxon>
        <taxon>Streptophyta</taxon>
        <taxon>Embryophyta</taxon>
        <taxon>Tracheophyta</taxon>
        <taxon>Spermatophyta</taxon>
        <taxon>Magnoliopsida</taxon>
        <taxon>eudicotyledons</taxon>
        <taxon>Gunneridae</taxon>
        <taxon>Pentapetalae</taxon>
        <taxon>rosids</taxon>
        <taxon>malvids</taxon>
        <taxon>Sapindales</taxon>
        <taxon>Sapindaceae</taxon>
        <taxon>Hippocastanoideae</taxon>
        <taxon>Acereae</taxon>
        <taxon>Acer</taxon>
    </lineage>
</organism>
<feature type="region of interest" description="Disordered" evidence="2">
    <location>
        <begin position="248"/>
        <end position="268"/>
    </location>
</feature>
<reference evidence="5" key="1">
    <citation type="journal article" date="2019" name="Gigascience">
        <title>De novo genome assembly of the endangered Acer yangbiense, a plant species with extremely small populations endemic to Yunnan Province, China.</title>
        <authorList>
            <person name="Yang J."/>
            <person name="Wariss H.M."/>
            <person name="Tao L."/>
            <person name="Zhang R."/>
            <person name="Yun Q."/>
            <person name="Hollingsworth P."/>
            <person name="Dao Z."/>
            <person name="Luo G."/>
            <person name="Guo H."/>
            <person name="Ma Y."/>
            <person name="Sun W."/>
        </authorList>
    </citation>
    <scope>NUCLEOTIDE SEQUENCE [LARGE SCALE GENOMIC DNA]</scope>
    <source>
        <strain evidence="5">cv. Malutang</strain>
    </source>
</reference>
<keyword evidence="5" id="KW-1185">Reference proteome</keyword>
<name>A0A5C7IND8_9ROSI</name>
<dbReference type="OrthoDB" id="2219495at2759"/>
<dbReference type="PANTHER" id="PTHR31286:SF167">
    <property type="entry name" value="OS09G0268800 PROTEIN"/>
    <property type="match status" value="1"/>
</dbReference>
<keyword evidence="1" id="KW-0862">Zinc</keyword>
<keyword evidence="1" id="KW-0863">Zinc-finger</keyword>
<proteinExistence type="predicted"/>
<comment type="caution">
    <text evidence="4">The sequence shown here is derived from an EMBL/GenBank/DDBJ whole genome shotgun (WGS) entry which is preliminary data.</text>
</comment>
<evidence type="ECO:0000259" key="3">
    <source>
        <dbReference type="PROSITE" id="PS50158"/>
    </source>
</evidence>
<keyword evidence="1" id="KW-0479">Metal-binding</keyword>
<evidence type="ECO:0000313" key="4">
    <source>
        <dbReference type="EMBL" id="TXG70618.1"/>
    </source>
</evidence>
<dbReference type="InterPro" id="IPR040256">
    <property type="entry name" value="At4g02000-like"/>
</dbReference>
<sequence length="550" mass="60544">MMNAEEVAKLCEALTLKEKEGPLMQLQEGMTNKGEKRLALRLAGKLLSSKPVNRDAFMAMMPKIWVTIDGFDIEIIDGNTFSFTFKNEKDRLRILNGEPWSFDKALLVLVEPKGKRDIQDMSFNRVAFWVQIHRVPLICMTSEIGRALGNMIGEVKEIDDGGSGDCVGKYICVRVIIDINQPLRHILRVDVLRDGKESTMLLRYERLLEHCFRCGTIGHVVWDCSMRATSIEPEDFNLLYGPWLRASSPERSSNNRGKKEEHSRRRNSVVPLQIADDSTMTEVSKDTIPVEKVADGRGETSVRDLGDEIGKNREVAGIESKARKNLSEVFGKDDLADIKKDYAELTKLGGADLEVEGNSLMRSLSSVCPMVEKVNPHKGIGHVPDKCLGGGVEIVGSNTVGCEETYSNPSESLDRTWASSIMDVDGEAGIGGRGFDDEDRLSVAAGQGVVLSAGPNVKTGKWKRWARDGFRTCDGPPINNQLGKSSGTILVNEIVPWAEDFLEEFRKATVRGGSDGGGVMISNSWRPPDVGKIKINTDVALNSSAGKIES</sequence>
<evidence type="ECO:0000256" key="2">
    <source>
        <dbReference type="SAM" id="MobiDB-lite"/>
    </source>
</evidence>
<feature type="domain" description="CCHC-type" evidence="3">
    <location>
        <begin position="211"/>
        <end position="224"/>
    </location>
</feature>
<dbReference type="Proteomes" id="UP000323000">
    <property type="component" value="Chromosome 2"/>
</dbReference>
<dbReference type="PROSITE" id="PS50158">
    <property type="entry name" value="ZF_CCHC"/>
    <property type="match status" value="1"/>
</dbReference>
<protein>
    <recommendedName>
        <fullName evidence="3">CCHC-type domain-containing protein</fullName>
    </recommendedName>
</protein>
<dbReference type="PANTHER" id="PTHR31286">
    <property type="entry name" value="GLYCINE-RICH CELL WALL STRUCTURAL PROTEIN 1.8-LIKE"/>
    <property type="match status" value="1"/>
</dbReference>
<dbReference type="AlphaFoldDB" id="A0A5C7IND8"/>
<evidence type="ECO:0000313" key="5">
    <source>
        <dbReference type="Proteomes" id="UP000323000"/>
    </source>
</evidence>
<dbReference type="InterPro" id="IPR025558">
    <property type="entry name" value="DUF4283"/>
</dbReference>
<dbReference type="GO" id="GO:0003676">
    <property type="term" value="F:nucleic acid binding"/>
    <property type="evidence" value="ECO:0007669"/>
    <property type="project" value="InterPro"/>
</dbReference>
<evidence type="ECO:0000256" key="1">
    <source>
        <dbReference type="PROSITE-ProRule" id="PRU00047"/>
    </source>
</evidence>
<accession>A0A5C7IND8</accession>
<gene>
    <name evidence="4" type="ORF">EZV62_005553</name>
</gene>
<dbReference type="InterPro" id="IPR025836">
    <property type="entry name" value="Zn_knuckle_CX2CX4HX4C"/>
</dbReference>
<dbReference type="Pfam" id="PF14111">
    <property type="entry name" value="DUF4283"/>
    <property type="match status" value="1"/>
</dbReference>
<dbReference type="InterPro" id="IPR001878">
    <property type="entry name" value="Znf_CCHC"/>
</dbReference>
<dbReference type="Pfam" id="PF14392">
    <property type="entry name" value="zf-CCHC_4"/>
    <property type="match status" value="1"/>
</dbReference>